<evidence type="ECO:0000313" key="3">
    <source>
        <dbReference type="EMBL" id="OAG28114.1"/>
    </source>
</evidence>
<dbReference type="Proteomes" id="UP000076964">
    <property type="component" value="Unassembled WGS sequence"/>
</dbReference>
<dbReference type="SMART" id="SM00060">
    <property type="entry name" value="FN3"/>
    <property type="match status" value="3"/>
</dbReference>
<dbReference type="AlphaFoldDB" id="A0A177E839"/>
<dbReference type="PROSITE" id="PS50853">
    <property type="entry name" value="FN3"/>
    <property type="match status" value="1"/>
</dbReference>
<evidence type="ECO:0000313" key="4">
    <source>
        <dbReference type="Proteomes" id="UP000076964"/>
    </source>
</evidence>
<dbReference type="RefSeq" id="WP_068541316.1">
    <property type="nucleotide sequence ID" value="NZ_LSFI01000012.1"/>
</dbReference>
<dbReference type="InterPro" id="IPR013783">
    <property type="entry name" value="Ig-like_fold"/>
</dbReference>
<dbReference type="InterPro" id="IPR003961">
    <property type="entry name" value="FN3_dom"/>
</dbReference>
<comment type="caution">
    <text evidence="3">The sequence shown here is derived from an EMBL/GenBank/DDBJ whole genome shotgun (WGS) entry which is preliminary data.</text>
</comment>
<proteinExistence type="predicted"/>
<sequence>MKKLLLIFLLLTSFCLIACGKKTPPKPPLAVRPEAPKNISVTLHFWGAELSFDIPRQKVDGEPLDGLEGVRIVRYEESLFPPYYRHEKNFWIPFSSEMFKNLRRYHFNDRDLKEGYRYTYYIYAVRGWRCVSDPGQSKPFAWHVPPGQVKNLKAIPGDAVVVLSWAPVKNFMDQRPAKGSSFLYRVYRRKDQRVLPKPITGLLNGTSFQDIAVVNGKSYGYSVAAVFNFMGSLIEGPKSEEVWVTPEDTSPPPPPEGLVAVPHQKGILLYWRKSGAVDLLGYKVYRQRDGNKPVLLTPSPISHPRFFDIPPAPGVYTYWVTAVDNSPRRNESLPSEKESVKYEP</sequence>
<organism evidence="3 4">
    <name type="scientific">Thermodesulfatator autotrophicus</name>
    <dbReference type="NCBI Taxonomy" id="1795632"/>
    <lineage>
        <taxon>Bacteria</taxon>
        <taxon>Pseudomonadati</taxon>
        <taxon>Thermodesulfobacteriota</taxon>
        <taxon>Thermodesulfobacteria</taxon>
        <taxon>Thermodesulfobacteriales</taxon>
        <taxon>Thermodesulfatatoraceae</taxon>
        <taxon>Thermodesulfatator</taxon>
    </lineage>
</organism>
<accession>A0A177E839</accession>
<dbReference type="SUPFAM" id="SSF49265">
    <property type="entry name" value="Fibronectin type III"/>
    <property type="match status" value="1"/>
</dbReference>
<keyword evidence="1" id="KW-0732">Signal</keyword>
<evidence type="ECO:0000259" key="2">
    <source>
        <dbReference type="PROSITE" id="PS50853"/>
    </source>
</evidence>
<feature type="signal peptide" evidence="1">
    <location>
        <begin position="1"/>
        <end position="18"/>
    </location>
</feature>
<keyword evidence="4" id="KW-1185">Reference proteome</keyword>
<protein>
    <recommendedName>
        <fullName evidence="2">Fibronectin type-III domain-containing protein</fullName>
    </recommendedName>
</protein>
<name>A0A177E839_9BACT</name>
<feature type="domain" description="Fibronectin type-III" evidence="2">
    <location>
        <begin position="145"/>
        <end position="252"/>
    </location>
</feature>
<dbReference type="OrthoDB" id="5430878at2"/>
<gene>
    <name evidence="3" type="ORF">TH606_03520</name>
</gene>
<dbReference type="EMBL" id="LSFI01000012">
    <property type="protein sequence ID" value="OAG28114.1"/>
    <property type="molecule type" value="Genomic_DNA"/>
</dbReference>
<dbReference type="STRING" id="1795632.TH606_03520"/>
<feature type="chain" id="PRO_5008060233" description="Fibronectin type-III domain-containing protein" evidence="1">
    <location>
        <begin position="19"/>
        <end position="344"/>
    </location>
</feature>
<dbReference type="InterPro" id="IPR036116">
    <property type="entry name" value="FN3_sf"/>
</dbReference>
<dbReference type="Gene3D" id="2.60.40.10">
    <property type="entry name" value="Immunoglobulins"/>
    <property type="match status" value="2"/>
</dbReference>
<reference evidence="3 4" key="1">
    <citation type="submission" date="2016-02" db="EMBL/GenBank/DDBJ databases">
        <title>Draft genome sequence of Thermodesulfatator sp. S606.</title>
        <authorList>
            <person name="Lai Q."/>
            <person name="Cao J."/>
            <person name="Dupont S."/>
            <person name="Shao Z."/>
            <person name="Jebbar M."/>
            <person name="Alain K."/>
        </authorList>
    </citation>
    <scope>NUCLEOTIDE SEQUENCE [LARGE SCALE GENOMIC DNA]</scope>
    <source>
        <strain evidence="3 4">S606</strain>
    </source>
</reference>
<evidence type="ECO:0000256" key="1">
    <source>
        <dbReference type="SAM" id="SignalP"/>
    </source>
</evidence>